<sequence>MKPTEEVLQDLTQPSNVSVHSDVVLVGKVEAAIAADDKKRRENEDEPLRRKPALAPRSRCGLGRPLREVR</sequence>
<feature type="region of interest" description="Disordered" evidence="1">
    <location>
        <begin position="36"/>
        <end position="70"/>
    </location>
</feature>
<organism evidence="2 3">
    <name type="scientific">Streptomyces durocortorensis</name>
    <dbReference type="NCBI Taxonomy" id="2811104"/>
    <lineage>
        <taxon>Bacteria</taxon>
        <taxon>Bacillati</taxon>
        <taxon>Actinomycetota</taxon>
        <taxon>Actinomycetes</taxon>
        <taxon>Kitasatosporales</taxon>
        <taxon>Streptomycetaceae</taxon>
        <taxon>Streptomyces</taxon>
    </lineage>
</organism>
<comment type="caution">
    <text evidence="2">The sequence shown here is derived from an EMBL/GenBank/DDBJ whole genome shotgun (WGS) entry which is preliminary data.</text>
</comment>
<evidence type="ECO:0000313" key="3">
    <source>
        <dbReference type="Proteomes" id="UP000712045"/>
    </source>
</evidence>
<proteinExistence type="predicted"/>
<dbReference type="RefSeq" id="WP_205081841.1">
    <property type="nucleotide sequence ID" value="NZ_JAFEUF010000021.1"/>
</dbReference>
<dbReference type="Proteomes" id="UP000712045">
    <property type="component" value="Unassembled WGS sequence"/>
</dbReference>
<evidence type="ECO:0000256" key="1">
    <source>
        <dbReference type="SAM" id="MobiDB-lite"/>
    </source>
</evidence>
<dbReference type="EMBL" id="JAFEUF010000021">
    <property type="protein sequence ID" value="MBM7053611.1"/>
    <property type="molecule type" value="Genomic_DNA"/>
</dbReference>
<feature type="compositionally biased region" description="Basic and acidic residues" evidence="1">
    <location>
        <begin position="36"/>
        <end position="49"/>
    </location>
</feature>
<accession>A0ABS2HRB9</accession>
<protein>
    <submittedName>
        <fullName evidence="2">Uncharacterized protein</fullName>
    </submittedName>
</protein>
<reference evidence="2 3" key="1">
    <citation type="submission" date="2021-02" db="EMBL/GenBank/DDBJ databases">
        <title>Genome Streptomyces sp. RHZ10.</title>
        <authorList>
            <person name="Besaury L."/>
        </authorList>
    </citation>
    <scope>NUCLEOTIDE SEQUENCE [LARGE SCALE GENOMIC DNA]</scope>
    <source>
        <strain evidence="2 3">RHZ10</strain>
    </source>
</reference>
<name>A0ABS2HRB9_9ACTN</name>
<gene>
    <name evidence="2" type="ORF">JS521_06920</name>
</gene>
<keyword evidence="3" id="KW-1185">Reference proteome</keyword>
<evidence type="ECO:0000313" key="2">
    <source>
        <dbReference type="EMBL" id="MBM7053611.1"/>
    </source>
</evidence>